<feature type="transmembrane region" description="Helical" evidence="1">
    <location>
        <begin position="39"/>
        <end position="57"/>
    </location>
</feature>
<dbReference type="EMBL" id="BOMY01000033">
    <property type="protein sequence ID" value="GIF22110.1"/>
    <property type="molecule type" value="Genomic_DNA"/>
</dbReference>
<reference evidence="2" key="1">
    <citation type="submission" date="2021-01" db="EMBL/GenBank/DDBJ databases">
        <title>Whole genome shotgun sequence of Actinoplanes tereljensis NBRC 105297.</title>
        <authorList>
            <person name="Komaki H."/>
            <person name="Tamura T."/>
        </authorList>
    </citation>
    <scope>NUCLEOTIDE SEQUENCE</scope>
    <source>
        <strain evidence="2">NBRC 105297</strain>
    </source>
</reference>
<gene>
    <name evidence="2" type="ORF">Ate02nite_48400</name>
</gene>
<keyword evidence="3" id="KW-1185">Reference proteome</keyword>
<name>A0A919NPX9_9ACTN</name>
<sequence length="200" mass="21652">MQTLIRSELYRMATIRSSWVSLALYGAVAASFGILEPTFWALFAGLGAFGIAALTVAQHYQHRTVALLYLARPNRLAVLFAQVLTTVLVAEVFAFLTGLPVLLKGEHQPFNDTLTVVPVMAIFGAAMAAIVRRASWLLFGFAVWFVIVEGIIGKMEWQLPISAYLDAASGDAFSLEIFAVWAVAALGTAVLTLNRDLSGD</sequence>
<proteinExistence type="predicted"/>
<keyword evidence="1" id="KW-0812">Transmembrane</keyword>
<protein>
    <submittedName>
        <fullName evidence="2">Uncharacterized protein</fullName>
    </submittedName>
</protein>
<evidence type="ECO:0000313" key="2">
    <source>
        <dbReference type="EMBL" id="GIF22110.1"/>
    </source>
</evidence>
<dbReference type="Proteomes" id="UP000623608">
    <property type="component" value="Unassembled WGS sequence"/>
</dbReference>
<organism evidence="2 3">
    <name type="scientific">Paractinoplanes tereljensis</name>
    <dbReference type="NCBI Taxonomy" id="571912"/>
    <lineage>
        <taxon>Bacteria</taxon>
        <taxon>Bacillati</taxon>
        <taxon>Actinomycetota</taxon>
        <taxon>Actinomycetes</taxon>
        <taxon>Micromonosporales</taxon>
        <taxon>Micromonosporaceae</taxon>
        <taxon>Paractinoplanes</taxon>
    </lineage>
</organism>
<evidence type="ECO:0000256" key="1">
    <source>
        <dbReference type="SAM" id="Phobius"/>
    </source>
</evidence>
<evidence type="ECO:0000313" key="3">
    <source>
        <dbReference type="Proteomes" id="UP000623608"/>
    </source>
</evidence>
<feature type="transmembrane region" description="Helical" evidence="1">
    <location>
        <begin position="136"/>
        <end position="153"/>
    </location>
</feature>
<feature type="transmembrane region" description="Helical" evidence="1">
    <location>
        <begin position="78"/>
        <end position="102"/>
    </location>
</feature>
<feature type="transmembrane region" description="Helical" evidence="1">
    <location>
        <begin position="173"/>
        <end position="193"/>
    </location>
</feature>
<feature type="transmembrane region" description="Helical" evidence="1">
    <location>
        <begin position="114"/>
        <end position="131"/>
    </location>
</feature>
<dbReference type="AlphaFoldDB" id="A0A919NPX9"/>
<keyword evidence="1" id="KW-1133">Transmembrane helix</keyword>
<comment type="caution">
    <text evidence="2">The sequence shown here is derived from an EMBL/GenBank/DDBJ whole genome shotgun (WGS) entry which is preliminary data.</text>
</comment>
<accession>A0A919NPX9</accession>
<keyword evidence="1" id="KW-0472">Membrane</keyword>